<keyword evidence="1" id="KW-0812">Transmembrane</keyword>
<feature type="transmembrane region" description="Helical" evidence="1">
    <location>
        <begin position="219"/>
        <end position="240"/>
    </location>
</feature>
<name>A0A9X2A4Y4_9FLAO</name>
<reference evidence="2" key="1">
    <citation type="submission" date="2021-12" db="EMBL/GenBank/DDBJ databases">
        <title>Description of Gramella crocea sp. nov., a new bacterium isolated from activated sludge.</title>
        <authorList>
            <person name="Zhang X."/>
        </authorList>
    </citation>
    <scope>NUCLEOTIDE SEQUENCE</scope>
    <source>
        <strain evidence="2">YB25</strain>
    </source>
</reference>
<sequence>MRDSIISGLNDPAKLEGLYRKNKAEFRKIFSSIYTEYRDLPIVQFWHERLNFESHEISWGSKKDWSFVIIASIIAGFLAKLPDIFFIDEEFFYPRNIGFLAFPFLSAFFIWKNNLSKKRILLLIGVTAISLLYINLLPANPNSDTLFLACIHLLLLLWGVFGLSFSGNDIHDQTKRLNFLSFTGELLVMSAMIVLAGIILTGITIGLFELIGLDIAEFYFRYIVVFALPAIPILACFLVFTNPNLVNKVSPVIAKIFSPAVLIMLSIYLAAIMYVGKDPYTDRDFLIIFNLLLIGVMALIFFSITEGWKENRLGTNKYVLLPLSIVTTIVNLIALSAIIFRISEWGFTPNRLAVLGGNILMLIHLIMVGFKILKCTFKKYPISEAGKAIVSYLPVYFVWIVVVIFLFPLIFNFK</sequence>
<feature type="transmembrane region" description="Helical" evidence="1">
    <location>
        <begin position="120"/>
        <end position="139"/>
    </location>
</feature>
<dbReference type="RefSeq" id="WP_240096384.1">
    <property type="nucleotide sequence ID" value="NZ_JAJSON010000012.1"/>
</dbReference>
<feature type="transmembrane region" description="Helical" evidence="1">
    <location>
        <begin position="93"/>
        <end position="111"/>
    </location>
</feature>
<feature type="transmembrane region" description="Helical" evidence="1">
    <location>
        <begin position="352"/>
        <end position="373"/>
    </location>
</feature>
<proteinExistence type="predicted"/>
<feature type="transmembrane region" description="Helical" evidence="1">
    <location>
        <begin position="186"/>
        <end position="207"/>
    </location>
</feature>
<gene>
    <name evidence="2" type="ORF">LU635_03895</name>
</gene>
<evidence type="ECO:0000313" key="3">
    <source>
        <dbReference type="Proteomes" id="UP001139344"/>
    </source>
</evidence>
<dbReference type="AlphaFoldDB" id="A0A9X2A4Y4"/>
<organism evidence="2 3">
    <name type="scientific">Christiangramia crocea</name>
    <dbReference type="NCBI Taxonomy" id="2904124"/>
    <lineage>
        <taxon>Bacteria</taxon>
        <taxon>Pseudomonadati</taxon>
        <taxon>Bacteroidota</taxon>
        <taxon>Flavobacteriia</taxon>
        <taxon>Flavobacteriales</taxon>
        <taxon>Flavobacteriaceae</taxon>
        <taxon>Christiangramia</taxon>
    </lineage>
</organism>
<dbReference type="EMBL" id="JAJSON010000012">
    <property type="protein sequence ID" value="MCG9970770.1"/>
    <property type="molecule type" value="Genomic_DNA"/>
</dbReference>
<comment type="caution">
    <text evidence="2">The sequence shown here is derived from an EMBL/GenBank/DDBJ whole genome shotgun (WGS) entry which is preliminary data.</text>
</comment>
<feature type="transmembrane region" description="Helical" evidence="1">
    <location>
        <begin position="145"/>
        <end position="165"/>
    </location>
</feature>
<dbReference type="Proteomes" id="UP001139344">
    <property type="component" value="Unassembled WGS sequence"/>
</dbReference>
<protein>
    <recommendedName>
        <fullName evidence="4">DUF4153 domain-containing protein</fullName>
    </recommendedName>
</protein>
<feature type="transmembrane region" description="Helical" evidence="1">
    <location>
        <begin position="318"/>
        <end position="340"/>
    </location>
</feature>
<evidence type="ECO:0008006" key="4">
    <source>
        <dbReference type="Google" id="ProtNLM"/>
    </source>
</evidence>
<feature type="transmembrane region" description="Helical" evidence="1">
    <location>
        <begin position="252"/>
        <end position="275"/>
    </location>
</feature>
<keyword evidence="1" id="KW-1133">Transmembrane helix</keyword>
<keyword evidence="3" id="KW-1185">Reference proteome</keyword>
<evidence type="ECO:0000256" key="1">
    <source>
        <dbReference type="SAM" id="Phobius"/>
    </source>
</evidence>
<evidence type="ECO:0000313" key="2">
    <source>
        <dbReference type="EMBL" id="MCG9970770.1"/>
    </source>
</evidence>
<feature type="transmembrane region" description="Helical" evidence="1">
    <location>
        <begin position="65"/>
        <end position="87"/>
    </location>
</feature>
<feature type="transmembrane region" description="Helical" evidence="1">
    <location>
        <begin position="393"/>
        <end position="411"/>
    </location>
</feature>
<feature type="transmembrane region" description="Helical" evidence="1">
    <location>
        <begin position="287"/>
        <end position="306"/>
    </location>
</feature>
<keyword evidence="1" id="KW-0472">Membrane</keyword>
<accession>A0A9X2A4Y4</accession>